<proteinExistence type="inferred from homology"/>
<comment type="subunit">
    <text evidence="3">Homodimer.</text>
</comment>
<evidence type="ECO:0000256" key="4">
    <source>
        <dbReference type="ARBA" id="ARBA00022723"/>
    </source>
</evidence>
<dbReference type="InterPro" id="IPR010158">
    <property type="entry name" value="Amidase_Cbmase"/>
</dbReference>
<keyword evidence="5 9" id="KW-0378">Hydrolase</keyword>
<dbReference type="Pfam" id="PF01546">
    <property type="entry name" value="Peptidase_M20"/>
    <property type="match status" value="1"/>
</dbReference>
<dbReference type="PANTHER" id="PTHR32494:SF19">
    <property type="entry name" value="ALLANTOATE DEIMINASE-RELATED"/>
    <property type="match status" value="1"/>
</dbReference>
<feature type="binding site" evidence="7">
    <location>
        <position position="185"/>
    </location>
    <ligand>
        <name>Zn(2+)</name>
        <dbReference type="ChEBI" id="CHEBI:29105"/>
        <label>1</label>
    </ligand>
</feature>
<feature type="binding site" evidence="7">
    <location>
        <position position="123"/>
    </location>
    <ligand>
        <name>Zn(2+)</name>
        <dbReference type="ChEBI" id="CHEBI:29105"/>
        <label>2</label>
    </ligand>
</feature>
<dbReference type="CDD" id="cd03884">
    <property type="entry name" value="M20_bAS"/>
    <property type="match status" value="1"/>
</dbReference>
<dbReference type="SUPFAM" id="SSF53187">
    <property type="entry name" value="Zn-dependent exopeptidases"/>
    <property type="match status" value="1"/>
</dbReference>
<reference evidence="9 10" key="1">
    <citation type="submission" date="2020-02" db="EMBL/GenBank/DDBJ databases">
        <title>Genome sequence of strain CCNWXJ40-4.</title>
        <authorList>
            <person name="Gao J."/>
            <person name="Sun J."/>
        </authorList>
    </citation>
    <scope>NUCLEOTIDE SEQUENCE [LARGE SCALE GENOMIC DNA]</scope>
    <source>
        <strain evidence="9 10">CCNWXJ 40-4</strain>
    </source>
</reference>
<dbReference type="InterPro" id="IPR011650">
    <property type="entry name" value="Peptidase_M20_dimer"/>
</dbReference>
<protein>
    <submittedName>
        <fullName evidence="9">Hydantoinase/carbamoylase family amidase</fullName>
        <ecNumber evidence="9">3.5.-.-</ecNumber>
    </submittedName>
</protein>
<comment type="cofactor">
    <cofactor evidence="7">
        <name>Zn(2+)</name>
        <dbReference type="ChEBI" id="CHEBI:29105"/>
    </cofactor>
    <text evidence="7">Binds 2 Zn(2+) ions per subunit.</text>
</comment>
<dbReference type="GO" id="GO:0016813">
    <property type="term" value="F:hydrolase activity, acting on carbon-nitrogen (but not peptide) bonds, in linear amidines"/>
    <property type="evidence" value="ECO:0007669"/>
    <property type="project" value="InterPro"/>
</dbReference>
<evidence type="ECO:0000256" key="1">
    <source>
        <dbReference type="ARBA" id="ARBA00001936"/>
    </source>
</evidence>
<keyword evidence="10" id="KW-1185">Reference proteome</keyword>
<evidence type="ECO:0000256" key="6">
    <source>
        <dbReference type="ARBA" id="ARBA00023211"/>
    </source>
</evidence>
<evidence type="ECO:0000256" key="3">
    <source>
        <dbReference type="ARBA" id="ARBA00011738"/>
    </source>
</evidence>
<feature type="binding site" evidence="7">
    <location>
        <position position="379"/>
    </location>
    <ligand>
        <name>Zn(2+)</name>
        <dbReference type="ChEBI" id="CHEBI:29105"/>
        <label>2</label>
    </ligand>
</feature>
<feature type="domain" description="Peptidase M20 dimerisation" evidence="8">
    <location>
        <begin position="206"/>
        <end position="304"/>
    </location>
</feature>
<dbReference type="PIRSF" id="PIRSF001235">
    <property type="entry name" value="Amidase_carbamoylase"/>
    <property type="match status" value="1"/>
</dbReference>
<keyword evidence="7" id="KW-0862">Zinc</keyword>
<gene>
    <name evidence="9" type="ORF">G6N73_30075</name>
</gene>
<organism evidence="9 10">
    <name type="scientific">Allomesorhizobium camelthorni</name>
    <dbReference type="NCBI Taxonomy" id="475069"/>
    <lineage>
        <taxon>Bacteria</taxon>
        <taxon>Pseudomonadati</taxon>
        <taxon>Pseudomonadota</taxon>
        <taxon>Alphaproteobacteria</taxon>
        <taxon>Hyphomicrobiales</taxon>
        <taxon>Phyllobacteriaceae</taxon>
        <taxon>Allomesorhizobium</taxon>
    </lineage>
</organism>
<accession>A0A6G4WKD8</accession>
<name>A0A6G4WKD8_9HYPH</name>
<feature type="binding site" evidence="7">
    <location>
        <position position="88"/>
    </location>
    <ligand>
        <name>Zn(2+)</name>
        <dbReference type="ChEBI" id="CHEBI:29105"/>
        <label>1</label>
    </ligand>
</feature>
<feature type="binding site" evidence="7">
    <location>
        <position position="88"/>
    </location>
    <ligand>
        <name>Zn(2+)</name>
        <dbReference type="ChEBI" id="CHEBI:29105"/>
        <label>2</label>
    </ligand>
</feature>
<dbReference type="NCBIfam" id="TIGR01879">
    <property type="entry name" value="hydantase"/>
    <property type="match status" value="1"/>
</dbReference>
<sequence>MPKINAGRLLSDLRRFAQFGAYRTGVHRPTYSKEDMDSRRWLAQQYEALGLQAHIDGVGNVFGMPRSDRRSLLIGSHAESQNHAGWLDGALGVIYGLEIARAFAETPDCTGLPLAPVAWADEESHYVPLLGSRSFVGDIDEAEIDRAVNVDHGLPLRDALCEAGLAGVPRSLVDPDRHVGYLEAHIEQGDALEASSKRIGVVTSIVGIWQYSIVFHGIQNHAGTTRMAIRKDAGVAAATLAMAIAERFPEVAGPRSVWTTGRITLEPGARNIIPGKAEMLFQFRDSEIPVLERLDAVLRELVEETSIKTGCRADIERTGTGKPWHMDPAFQAAIENAAARHAPGAYVRMPSGASHDAQVVARKLRAAMVFVPSIGGISHHWTENTEDTDLVLGCQVLADAAEMTCVAKAGSDCDLTNSMRQQACRPARPVL</sequence>
<dbReference type="AlphaFoldDB" id="A0A6G4WKD8"/>
<dbReference type="Proteomes" id="UP001642900">
    <property type="component" value="Unassembled WGS sequence"/>
</dbReference>
<dbReference type="GO" id="GO:0046872">
    <property type="term" value="F:metal ion binding"/>
    <property type="evidence" value="ECO:0007669"/>
    <property type="project" value="UniProtKB-KW"/>
</dbReference>
<dbReference type="RefSeq" id="WP_165033626.1">
    <property type="nucleotide sequence ID" value="NZ_JAAKZF010000088.1"/>
</dbReference>
<evidence type="ECO:0000313" key="9">
    <source>
        <dbReference type="EMBL" id="NGO55272.1"/>
    </source>
</evidence>
<keyword evidence="6" id="KW-0464">Manganese</keyword>
<evidence type="ECO:0000256" key="7">
    <source>
        <dbReference type="PIRSR" id="PIRSR001235-1"/>
    </source>
</evidence>
<dbReference type="Gene3D" id="3.30.70.360">
    <property type="match status" value="1"/>
</dbReference>
<dbReference type="PANTHER" id="PTHR32494">
    <property type="entry name" value="ALLANTOATE DEIMINASE-RELATED"/>
    <property type="match status" value="1"/>
</dbReference>
<dbReference type="InterPro" id="IPR002933">
    <property type="entry name" value="Peptidase_M20"/>
</dbReference>
<evidence type="ECO:0000256" key="2">
    <source>
        <dbReference type="ARBA" id="ARBA00006153"/>
    </source>
</evidence>
<keyword evidence="4 7" id="KW-0479">Metal-binding</keyword>
<comment type="cofactor">
    <cofactor evidence="1">
        <name>Mn(2+)</name>
        <dbReference type="ChEBI" id="CHEBI:29035"/>
    </cofactor>
</comment>
<dbReference type="EC" id="3.5.-.-" evidence="9"/>
<evidence type="ECO:0000313" key="10">
    <source>
        <dbReference type="Proteomes" id="UP001642900"/>
    </source>
</evidence>
<dbReference type="EMBL" id="JAAKZF010000088">
    <property type="protein sequence ID" value="NGO55272.1"/>
    <property type="molecule type" value="Genomic_DNA"/>
</dbReference>
<dbReference type="SUPFAM" id="SSF55031">
    <property type="entry name" value="Bacterial exopeptidase dimerisation domain"/>
    <property type="match status" value="1"/>
</dbReference>
<dbReference type="InterPro" id="IPR036264">
    <property type="entry name" value="Bact_exopeptidase_dim_dom"/>
</dbReference>
<dbReference type="Pfam" id="PF07687">
    <property type="entry name" value="M20_dimer"/>
    <property type="match status" value="1"/>
</dbReference>
<comment type="caution">
    <text evidence="9">The sequence shown here is derived from an EMBL/GenBank/DDBJ whole genome shotgun (WGS) entry which is preliminary data.</text>
</comment>
<feature type="binding site" evidence="7">
    <location>
        <position position="77"/>
    </location>
    <ligand>
        <name>Zn(2+)</name>
        <dbReference type="ChEBI" id="CHEBI:29105"/>
        <label>1</label>
    </ligand>
</feature>
<evidence type="ECO:0000259" key="8">
    <source>
        <dbReference type="Pfam" id="PF07687"/>
    </source>
</evidence>
<comment type="similarity">
    <text evidence="2">Belongs to the peptidase M20 family.</text>
</comment>
<evidence type="ECO:0000256" key="5">
    <source>
        <dbReference type="ARBA" id="ARBA00022801"/>
    </source>
</evidence>
<dbReference type="Gene3D" id="3.40.630.10">
    <property type="entry name" value="Zn peptidases"/>
    <property type="match status" value="1"/>
</dbReference>